<keyword evidence="4" id="KW-1185">Reference proteome</keyword>
<comment type="caution">
    <text evidence="3">The sequence shown here is derived from an EMBL/GenBank/DDBJ whole genome shotgun (WGS) entry which is preliminary data.</text>
</comment>
<dbReference type="PANTHER" id="PTHR35902:SF3">
    <property type="entry name" value="NPCBM-ASSOCIATED, NEW3 DOMAIN OF ALPHA-GALACTOSIDASE"/>
    <property type="match status" value="1"/>
</dbReference>
<dbReference type="STRING" id="1497955.HMPREF1872_00691"/>
<dbReference type="OrthoDB" id="2062147at2"/>
<dbReference type="AlphaFoldDB" id="A0A133YE90"/>
<keyword evidence="2" id="KW-0472">Membrane</keyword>
<dbReference type="Proteomes" id="UP000070080">
    <property type="component" value="Unassembled WGS sequence"/>
</dbReference>
<evidence type="ECO:0000256" key="1">
    <source>
        <dbReference type="SAM" id="MobiDB-lite"/>
    </source>
</evidence>
<keyword evidence="2" id="KW-1133">Transmembrane helix</keyword>
<dbReference type="RefSeq" id="WP_066713893.1">
    <property type="nucleotide sequence ID" value="NZ_JARFNM010000001.1"/>
</dbReference>
<evidence type="ECO:0000313" key="3">
    <source>
        <dbReference type="EMBL" id="KXB41443.1"/>
    </source>
</evidence>
<name>A0A133YE90_9FIRM</name>
<feature type="transmembrane region" description="Helical" evidence="2">
    <location>
        <begin position="653"/>
        <end position="673"/>
    </location>
</feature>
<sequence length="692" mass="74947">MAYQQKHSSVNKAKLALFSQVLSLGLVISLVGPMCGHITYASGQAKPLLSAGNLLTGADRSDNSKQAASNKQQAGAGSGAQSNGSGTQNNGSGVQPGSGAQVGSDTQRTKPNENAEAQQSNMGNAFMLKAESVKAAFYGSGFNLDLSFVERDPHTGLAASFSSANKKVQSVYLKHNNSADFPFVLTMQEYPGIVSGNGVDWQVSFSGLLVRKDVKSQVYTVDFVVNYTEGASDKLKSEVLTAYVDMQGAPTPKDAQVLFKAVNANVPKGAPGQWVPIKLNLANFGLDRVTILNVTLQMQGSPLVFRQVDQTAIVEQPLLPLTGRYYNEPDFNNGTQIEVDYGTFEISKSAASGTQPIAFEITYLDAMQTLKKETVNTYIEVLGGAGGQKMMPRILVEGFETEPKKIMGGEPFTLTLKLRNTSEMTAVSNMRLNISSQGTEKVETAFLPQSGATAYFIKNIPAGKMIEYKLKLVSAASLNQKAYPLNLGLEYQDDASNSYNTQEQVSLYVHQKVRVDFSKFELQPETAQVGGELNAYCQLINKGRVSLYNAEICAPDDAPYEMEPVYLGNVEAGANKSIDATLKAKQPFSGKSKFVLHYEDENGNASTLEHEFDLNIEDEAPMPEGSMPEGIGDMDNMDGMGGMGQQKKGLSPWLIAIIVILVLILLGVAFFLYRHFKAKKKAKRAKVIGEDY</sequence>
<dbReference type="EMBL" id="LSCV01000015">
    <property type="protein sequence ID" value="KXB41443.1"/>
    <property type="molecule type" value="Genomic_DNA"/>
</dbReference>
<proteinExistence type="predicted"/>
<organism evidence="3 4">
    <name type="scientific">Amygdalobacter nucleatus</name>
    <dbReference type="NCBI Taxonomy" id="3029274"/>
    <lineage>
        <taxon>Bacteria</taxon>
        <taxon>Bacillati</taxon>
        <taxon>Bacillota</taxon>
        <taxon>Clostridia</taxon>
        <taxon>Eubacteriales</taxon>
        <taxon>Oscillospiraceae</taxon>
        <taxon>Amygdalobacter</taxon>
    </lineage>
</organism>
<protein>
    <recommendedName>
        <fullName evidence="5">CARDB domain-containing protein</fullName>
    </recommendedName>
</protein>
<accession>A0A133YE90</accession>
<evidence type="ECO:0000313" key="4">
    <source>
        <dbReference type="Proteomes" id="UP000070080"/>
    </source>
</evidence>
<feature type="region of interest" description="Disordered" evidence="1">
    <location>
        <begin position="60"/>
        <end position="121"/>
    </location>
</feature>
<dbReference type="PANTHER" id="PTHR35902">
    <property type="entry name" value="S-LAYER DOMAIN-LIKE PROTEIN-RELATED"/>
    <property type="match status" value="1"/>
</dbReference>
<reference evidence="4" key="1">
    <citation type="submission" date="2016-01" db="EMBL/GenBank/DDBJ databases">
        <authorList>
            <person name="Mitreva M."/>
            <person name="Pepin K.H."/>
            <person name="Mihindukulasuriya K.A."/>
            <person name="Fulton R."/>
            <person name="Fronick C."/>
            <person name="O'Laughlin M."/>
            <person name="Miner T."/>
            <person name="Herter B."/>
            <person name="Rosa B.A."/>
            <person name="Cordes M."/>
            <person name="Tomlinson C."/>
            <person name="Wollam A."/>
            <person name="Palsikar V.B."/>
            <person name="Mardis E.R."/>
            <person name="Wilson R.K."/>
        </authorList>
    </citation>
    <scope>NUCLEOTIDE SEQUENCE [LARGE SCALE GENOMIC DNA]</scope>
    <source>
        <strain evidence="4">KA00274</strain>
    </source>
</reference>
<evidence type="ECO:0008006" key="5">
    <source>
        <dbReference type="Google" id="ProtNLM"/>
    </source>
</evidence>
<feature type="compositionally biased region" description="Low complexity" evidence="1">
    <location>
        <begin position="64"/>
        <end position="93"/>
    </location>
</feature>
<gene>
    <name evidence="3" type="ORF">HMPREF1872_00691</name>
</gene>
<keyword evidence="2" id="KW-0812">Transmembrane</keyword>
<evidence type="ECO:0000256" key="2">
    <source>
        <dbReference type="SAM" id="Phobius"/>
    </source>
</evidence>